<name>A0AAD8ID83_9APIA</name>
<dbReference type="GO" id="GO:0034605">
    <property type="term" value="P:cellular response to heat"/>
    <property type="evidence" value="ECO:0007669"/>
    <property type="project" value="TreeGrafter"/>
</dbReference>
<keyword evidence="7" id="KW-0812">Transmembrane</keyword>
<keyword evidence="7" id="KW-0472">Membrane</keyword>
<evidence type="ECO:0000256" key="2">
    <source>
        <dbReference type="ARBA" id="ARBA00022475"/>
    </source>
</evidence>
<feature type="domain" description="SHSP" evidence="8">
    <location>
        <begin position="11"/>
        <end position="114"/>
    </location>
</feature>
<dbReference type="GO" id="GO:0005886">
    <property type="term" value="C:plasma membrane"/>
    <property type="evidence" value="ECO:0007669"/>
    <property type="project" value="UniProtKB-SubCell"/>
</dbReference>
<gene>
    <name evidence="9" type="ORF">POM88_020639</name>
</gene>
<dbReference type="Proteomes" id="UP001237642">
    <property type="component" value="Unassembled WGS sequence"/>
</dbReference>
<organism evidence="9 10">
    <name type="scientific">Heracleum sosnowskyi</name>
    <dbReference type="NCBI Taxonomy" id="360622"/>
    <lineage>
        <taxon>Eukaryota</taxon>
        <taxon>Viridiplantae</taxon>
        <taxon>Streptophyta</taxon>
        <taxon>Embryophyta</taxon>
        <taxon>Tracheophyta</taxon>
        <taxon>Spermatophyta</taxon>
        <taxon>Magnoliopsida</taxon>
        <taxon>eudicotyledons</taxon>
        <taxon>Gunneridae</taxon>
        <taxon>Pentapetalae</taxon>
        <taxon>asterids</taxon>
        <taxon>campanulids</taxon>
        <taxon>Apiales</taxon>
        <taxon>Apiaceae</taxon>
        <taxon>Apioideae</taxon>
        <taxon>apioid superclade</taxon>
        <taxon>Tordylieae</taxon>
        <taxon>Tordyliinae</taxon>
        <taxon>Heracleum</taxon>
    </lineage>
</organism>
<dbReference type="InterPro" id="IPR008978">
    <property type="entry name" value="HSP20-like_chaperone"/>
</dbReference>
<evidence type="ECO:0000256" key="7">
    <source>
        <dbReference type="SAM" id="Phobius"/>
    </source>
</evidence>
<comment type="similarity">
    <text evidence="4 5">Belongs to the small heat shock protein (HSP20) family.</text>
</comment>
<dbReference type="PROSITE" id="PS01031">
    <property type="entry name" value="SHSP"/>
    <property type="match status" value="1"/>
</dbReference>
<dbReference type="Gene3D" id="2.60.40.790">
    <property type="match status" value="1"/>
</dbReference>
<dbReference type="PANTHER" id="PTHR43670:SF73">
    <property type="entry name" value="INACTIVE PROTEIN RESTRICTED TEV MOVEMENT 2-LIKE"/>
    <property type="match status" value="1"/>
</dbReference>
<evidence type="ECO:0000256" key="4">
    <source>
        <dbReference type="PROSITE-ProRule" id="PRU00285"/>
    </source>
</evidence>
<dbReference type="GO" id="GO:0006952">
    <property type="term" value="P:defense response"/>
    <property type="evidence" value="ECO:0007669"/>
    <property type="project" value="UniProtKB-KW"/>
</dbReference>
<feature type="compositionally biased region" description="Basic and acidic residues" evidence="6">
    <location>
        <begin position="120"/>
        <end position="166"/>
    </location>
</feature>
<reference evidence="9" key="2">
    <citation type="submission" date="2023-05" db="EMBL/GenBank/DDBJ databases">
        <authorList>
            <person name="Schelkunov M.I."/>
        </authorList>
    </citation>
    <scope>NUCLEOTIDE SEQUENCE</scope>
    <source>
        <strain evidence="9">Hsosn_3</strain>
        <tissue evidence="9">Leaf</tissue>
    </source>
</reference>
<dbReference type="Pfam" id="PF00011">
    <property type="entry name" value="HSP20"/>
    <property type="match status" value="1"/>
</dbReference>
<dbReference type="PANTHER" id="PTHR43670">
    <property type="entry name" value="HEAT SHOCK PROTEIN 26"/>
    <property type="match status" value="1"/>
</dbReference>
<keyword evidence="3" id="KW-0611">Plant defense</keyword>
<accession>A0AAD8ID83</accession>
<evidence type="ECO:0000259" key="8">
    <source>
        <dbReference type="PROSITE" id="PS01031"/>
    </source>
</evidence>
<evidence type="ECO:0000313" key="10">
    <source>
        <dbReference type="Proteomes" id="UP001237642"/>
    </source>
</evidence>
<protein>
    <submittedName>
        <fullName evidence="9">Inactive protein RESTRICTED TEV MOVEMENT 2-like</fullName>
    </submittedName>
</protein>
<evidence type="ECO:0000256" key="5">
    <source>
        <dbReference type="RuleBase" id="RU003616"/>
    </source>
</evidence>
<evidence type="ECO:0000256" key="1">
    <source>
        <dbReference type="ARBA" id="ARBA00004162"/>
    </source>
</evidence>
<keyword evidence="7" id="KW-1133">Transmembrane helix</keyword>
<comment type="subcellular location">
    <subcellularLocation>
        <location evidence="1">Cell membrane</location>
        <topology evidence="1">Single-pass membrane protein</topology>
    </subcellularLocation>
</comment>
<keyword evidence="10" id="KW-1185">Reference proteome</keyword>
<comment type="caution">
    <text evidence="9">The sequence shown here is derived from an EMBL/GenBank/DDBJ whole genome shotgun (WGS) entry which is preliminary data.</text>
</comment>
<dbReference type="CDD" id="cd06464">
    <property type="entry name" value="ACD_sHsps-like"/>
    <property type="match status" value="1"/>
</dbReference>
<dbReference type="EMBL" id="JAUIZM010000005">
    <property type="protein sequence ID" value="KAK1382904.1"/>
    <property type="molecule type" value="Genomic_DNA"/>
</dbReference>
<dbReference type="SUPFAM" id="SSF49764">
    <property type="entry name" value="HSP20-like chaperones"/>
    <property type="match status" value="1"/>
</dbReference>
<dbReference type="AlphaFoldDB" id="A0AAD8ID83"/>
<evidence type="ECO:0000256" key="6">
    <source>
        <dbReference type="SAM" id="MobiDB-lite"/>
    </source>
</evidence>
<dbReference type="InterPro" id="IPR002068">
    <property type="entry name" value="A-crystallin/Hsp20_dom"/>
</dbReference>
<evidence type="ECO:0000313" key="9">
    <source>
        <dbReference type="EMBL" id="KAK1382904.1"/>
    </source>
</evidence>
<proteinExistence type="inferred from homology"/>
<reference evidence="9" key="1">
    <citation type="submission" date="2023-02" db="EMBL/GenBank/DDBJ databases">
        <title>Genome of toxic invasive species Heracleum sosnowskyi carries increased number of genes despite the absence of recent whole-genome duplications.</title>
        <authorList>
            <person name="Schelkunov M."/>
            <person name="Shtratnikova V."/>
            <person name="Makarenko M."/>
            <person name="Klepikova A."/>
            <person name="Omelchenko D."/>
            <person name="Novikova G."/>
            <person name="Obukhova E."/>
            <person name="Bogdanov V."/>
            <person name="Penin A."/>
            <person name="Logacheva M."/>
        </authorList>
    </citation>
    <scope>NUCLEOTIDE SEQUENCE</scope>
    <source>
        <strain evidence="9">Hsosn_3</strain>
        <tissue evidence="9">Leaf</tissue>
    </source>
</reference>
<keyword evidence="2" id="KW-1003">Cell membrane</keyword>
<sequence length="266" mass="30062">MEAMQRSVATRVYQDFVPLIEIVEEPQCNTLAVYLPGFKKEQLRVQLTRTRNLVISGEHPIGENTWQRFKKTIPIPANCDSSKITAKFEDLILYITQPKLIASVEKQDQEKPTSNPGDLTAEKKDQENPSTETYKHVDENEDPNKGKQVSDHKEAENADVERKEAAEERVEKLGVKGNVFKNVAEDSNDGKTVSDNIPEVEQTKNTAETGKMNDQKHKTYSGNFSTTMNVQKKVMSIVFAVLVAIAFGFHVYYLVGREKKAVKEDL</sequence>
<feature type="region of interest" description="Disordered" evidence="6">
    <location>
        <begin position="105"/>
        <end position="166"/>
    </location>
</feature>
<evidence type="ECO:0000256" key="3">
    <source>
        <dbReference type="ARBA" id="ARBA00022821"/>
    </source>
</evidence>
<feature type="transmembrane region" description="Helical" evidence="7">
    <location>
        <begin position="234"/>
        <end position="255"/>
    </location>
</feature>